<dbReference type="Gene3D" id="1.10.287.130">
    <property type="match status" value="1"/>
</dbReference>
<dbReference type="SUPFAM" id="SSF55874">
    <property type="entry name" value="ATPase domain of HSP90 chaperone/DNA topoisomerase II/histidine kinase"/>
    <property type="match status" value="1"/>
</dbReference>
<dbReference type="SMART" id="SM00304">
    <property type="entry name" value="HAMP"/>
    <property type="match status" value="1"/>
</dbReference>
<dbReference type="PANTHER" id="PTHR45436">
    <property type="entry name" value="SENSOR HISTIDINE KINASE YKOH"/>
    <property type="match status" value="1"/>
</dbReference>
<dbReference type="PROSITE" id="PS50109">
    <property type="entry name" value="HIS_KIN"/>
    <property type="match status" value="1"/>
</dbReference>
<feature type="transmembrane region" description="Helical" evidence="14">
    <location>
        <begin position="172"/>
        <end position="191"/>
    </location>
</feature>
<dbReference type="RefSeq" id="WP_161081551.1">
    <property type="nucleotide sequence ID" value="NZ_WWCX01000001.1"/>
</dbReference>
<comment type="function">
    <text evidence="14">Member of a two-component regulatory system.</text>
</comment>
<evidence type="ECO:0000256" key="7">
    <source>
        <dbReference type="ARBA" id="ARBA00022692"/>
    </source>
</evidence>
<evidence type="ECO:0000256" key="11">
    <source>
        <dbReference type="ARBA" id="ARBA00022989"/>
    </source>
</evidence>
<evidence type="ECO:0000313" key="18">
    <source>
        <dbReference type="Proteomes" id="UP000447355"/>
    </source>
</evidence>
<keyword evidence="4 14" id="KW-0997">Cell inner membrane</keyword>
<dbReference type="InterPro" id="IPR006290">
    <property type="entry name" value="CztS_silS_copS"/>
</dbReference>
<dbReference type="Gene3D" id="6.10.340.10">
    <property type="match status" value="1"/>
</dbReference>
<dbReference type="NCBIfam" id="TIGR01386">
    <property type="entry name" value="cztS_silS_copS"/>
    <property type="match status" value="1"/>
</dbReference>
<feature type="domain" description="HAMP" evidence="16">
    <location>
        <begin position="192"/>
        <end position="245"/>
    </location>
</feature>
<evidence type="ECO:0000256" key="3">
    <source>
        <dbReference type="ARBA" id="ARBA00022475"/>
    </source>
</evidence>
<keyword evidence="12 14" id="KW-0902">Two-component regulatory system</keyword>
<evidence type="ECO:0000256" key="12">
    <source>
        <dbReference type="ARBA" id="ARBA00023012"/>
    </source>
</evidence>
<comment type="subcellular location">
    <subcellularLocation>
        <location evidence="2">Cell inner membrane</location>
        <topology evidence="2">Multi-pass membrane protein</topology>
    </subcellularLocation>
</comment>
<dbReference type="PRINTS" id="PR00344">
    <property type="entry name" value="BCTRLSENSOR"/>
</dbReference>
<dbReference type="CDD" id="cd00075">
    <property type="entry name" value="HATPase"/>
    <property type="match status" value="1"/>
</dbReference>
<proteinExistence type="predicted"/>
<evidence type="ECO:0000256" key="9">
    <source>
        <dbReference type="ARBA" id="ARBA00022777"/>
    </source>
</evidence>
<dbReference type="InterPro" id="IPR003661">
    <property type="entry name" value="HisK_dim/P_dom"/>
</dbReference>
<gene>
    <name evidence="17" type="ORF">GTP90_00155</name>
</gene>
<dbReference type="Gene3D" id="3.30.565.10">
    <property type="entry name" value="Histidine kinase-like ATPase, C-terminal domain"/>
    <property type="match status" value="1"/>
</dbReference>
<feature type="domain" description="Histidine kinase" evidence="15">
    <location>
        <begin position="253"/>
        <end position="467"/>
    </location>
</feature>
<evidence type="ECO:0000259" key="16">
    <source>
        <dbReference type="PROSITE" id="PS50885"/>
    </source>
</evidence>
<name>A0A845GHM8_9BURK</name>
<dbReference type="GO" id="GO:0005886">
    <property type="term" value="C:plasma membrane"/>
    <property type="evidence" value="ECO:0007669"/>
    <property type="project" value="UniProtKB-SubCell"/>
</dbReference>
<evidence type="ECO:0000313" key="17">
    <source>
        <dbReference type="EMBL" id="MYM92267.1"/>
    </source>
</evidence>
<dbReference type="InterPro" id="IPR036890">
    <property type="entry name" value="HATPase_C_sf"/>
</dbReference>
<keyword evidence="3 14" id="KW-1003">Cell membrane</keyword>
<dbReference type="EC" id="2.7.13.3" evidence="14"/>
<dbReference type="InterPro" id="IPR036097">
    <property type="entry name" value="HisK_dim/P_sf"/>
</dbReference>
<dbReference type="EMBL" id="WWCX01000001">
    <property type="protein sequence ID" value="MYM92267.1"/>
    <property type="molecule type" value="Genomic_DNA"/>
</dbReference>
<evidence type="ECO:0000256" key="1">
    <source>
        <dbReference type="ARBA" id="ARBA00000085"/>
    </source>
</evidence>
<evidence type="ECO:0000256" key="8">
    <source>
        <dbReference type="ARBA" id="ARBA00022741"/>
    </source>
</evidence>
<dbReference type="SMART" id="SM00387">
    <property type="entry name" value="HATPase_c"/>
    <property type="match status" value="1"/>
</dbReference>
<evidence type="ECO:0000256" key="10">
    <source>
        <dbReference type="ARBA" id="ARBA00022840"/>
    </source>
</evidence>
<dbReference type="GO" id="GO:0000155">
    <property type="term" value="F:phosphorelay sensor kinase activity"/>
    <property type="evidence" value="ECO:0007669"/>
    <property type="project" value="InterPro"/>
</dbReference>
<evidence type="ECO:0000256" key="13">
    <source>
        <dbReference type="ARBA" id="ARBA00023136"/>
    </source>
</evidence>
<dbReference type="AlphaFoldDB" id="A0A845GHM8"/>
<dbReference type="CDD" id="cd00082">
    <property type="entry name" value="HisKA"/>
    <property type="match status" value="1"/>
</dbReference>
<comment type="catalytic activity">
    <reaction evidence="1 14">
        <text>ATP + protein L-histidine = ADP + protein N-phospho-L-histidine.</text>
        <dbReference type="EC" id="2.7.13.3"/>
    </reaction>
</comment>
<keyword evidence="5" id="KW-0597">Phosphoprotein</keyword>
<keyword evidence="9 14" id="KW-0418">Kinase</keyword>
<dbReference type="Pfam" id="PF02518">
    <property type="entry name" value="HATPase_c"/>
    <property type="match status" value="1"/>
</dbReference>
<reference evidence="17" key="1">
    <citation type="submission" date="2019-12" db="EMBL/GenBank/DDBJ databases">
        <title>Novel species isolated from a subtropical stream in China.</title>
        <authorList>
            <person name="Lu H."/>
        </authorList>
    </citation>
    <scope>NUCLEOTIDE SEQUENCE [LARGE SCALE GENOMIC DNA]</scope>
    <source>
        <strain evidence="17">FT81W</strain>
    </source>
</reference>
<evidence type="ECO:0000259" key="15">
    <source>
        <dbReference type="PROSITE" id="PS50109"/>
    </source>
</evidence>
<comment type="caution">
    <text evidence="17">The sequence shown here is derived from an EMBL/GenBank/DDBJ whole genome shotgun (WGS) entry which is preliminary data.</text>
</comment>
<dbReference type="InterPro" id="IPR050428">
    <property type="entry name" value="TCS_sensor_his_kinase"/>
</dbReference>
<keyword evidence="11 14" id="KW-1133">Transmembrane helix</keyword>
<feature type="transmembrane region" description="Helical" evidence="14">
    <location>
        <begin position="12"/>
        <end position="32"/>
    </location>
</feature>
<organism evidence="17 18">
    <name type="scientific">Duganella vulcania</name>
    <dbReference type="NCBI Taxonomy" id="2692166"/>
    <lineage>
        <taxon>Bacteria</taxon>
        <taxon>Pseudomonadati</taxon>
        <taxon>Pseudomonadota</taxon>
        <taxon>Betaproteobacteria</taxon>
        <taxon>Burkholderiales</taxon>
        <taxon>Oxalobacteraceae</taxon>
        <taxon>Telluria group</taxon>
        <taxon>Duganella</taxon>
    </lineage>
</organism>
<dbReference type="GO" id="GO:0005524">
    <property type="term" value="F:ATP binding"/>
    <property type="evidence" value="ECO:0007669"/>
    <property type="project" value="UniProtKB-KW"/>
</dbReference>
<dbReference type="InterPro" id="IPR003594">
    <property type="entry name" value="HATPase_dom"/>
</dbReference>
<dbReference type="PROSITE" id="PS50885">
    <property type="entry name" value="HAMP"/>
    <property type="match status" value="1"/>
</dbReference>
<keyword evidence="8 14" id="KW-0547">Nucleotide-binding</keyword>
<sequence length="468" mass="50710">MTKRSYSLTAQLGALFAVVAVMVFSAVGFYLYQALAIQLQDRDDADLVERMLQIRHLLEETASAGSIRLEPHRFLDAVDVSRGLLLVIQAKDGQVLAQNTTERSFARSTAEIAAGSTPSPADTRAQALANGARLRVLNAAGRIGASDEVVHVALARTAHERLAVLGEYRLKVWAAAIAGAVLTAALGYLLVYRGLSKVRALAAQAQQVTAHNLTIRLHAQTAPAELRLLADSFNAVLDRLQSSFSNLSQFADDLAHDLRTPLNNLMVQTEVVFSQPRDSEEYQNLLSSNYEEFGRLARMVESMLFLARADHDQITVGTELLDVKRELEMVAEYFDGVMSDANIALEINAVGEVWADAHLLRRAVNNLVANAVRYTPSGGVISLTAAQVADGVTISVTNPGAGIEPAHLPRLFDRFYRSDPSRSAKSSSAGLGLAIVKSIMALHGGAASVTSERHGLTRFSLWFPSRRP</sequence>
<dbReference type="FunFam" id="3.30.565.10:FF:000006">
    <property type="entry name" value="Sensor histidine kinase WalK"/>
    <property type="match status" value="1"/>
</dbReference>
<keyword evidence="13 14" id="KW-0472">Membrane</keyword>
<dbReference type="Proteomes" id="UP000447355">
    <property type="component" value="Unassembled WGS sequence"/>
</dbReference>
<evidence type="ECO:0000256" key="2">
    <source>
        <dbReference type="ARBA" id="ARBA00004429"/>
    </source>
</evidence>
<accession>A0A845GHM8</accession>
<evidence type="ECO:0000256" key="4">
    <source>
        <dbReference type="ARBA" id="ARBA00022519"/>
    </source>
</evidence>
<evidence type="ECO:0000256" key="14">
    <source>
        <dbReference type="RuleBase" id="RU364088"/>
    </source>
</evidence>
<protein>
    <recommendedName>
        <fullName evidence="14">Sensor protein</fullName>
        <ecNumber evidence="14">2.7.13.3</ecNumber>
    </recommendedName>
</protein>
<evidence type="ECO:0000256" key="5">
    <source>
        <dbReference type="ARBA" id="ARBA00022553"/>
    </source>
</evidence>
<dbReference type="SMART" id="SM00388">
    <property type="entry name" value="HisKA"/>
    <property type="match status" value="1"/>
</dbReference>
<dbReference type="InterPro" id="IPR005467">
    <property type="entry name" value="His_kinase_dom"/>
</dbReference>
<dbReference type="CDD" id="cd06225">
    <property type="entry name" value="HAMP"/>
    <property type="match status" value="1"/>
</dbReference>
<dbReference type="SUPFAM" id="SSF47384">
    <property type="entry name" value="Homodimeric domain of signal transducing histidine kinase"/>
    <property type="match status" value="1"/>
</dbReference>
<dbReference type="InterPro" id="IPR004358">
    <property type="entry name" value="Sig_transdc_His_kin-like_C"/>
</dbReference>
<evidence type="ECO:0000256" key="6">
    <source>
        <dbReference type="ARBA" id="ARBA00022679"/>
    </source>
</evidence>
<dbReference type="Pfam" id="PF00512">
    <property type="entry name" value="HisKA"/>
    <property type="match status" value="1"/>
</dbReference>
<dbReference type="PANTHER" id="PTHR45436:SF3">
    <property type="entry name" value="SENSOR HISTIDINE KINASE HPRS"/>
    <property type="match status" value="1"/>
</dbReference>
<keyword evidence="6 14" id="KW-0808">Transferase</keyword>
<dbReference type="InterPro" id="IPR003660">
    <property type="entry name" value="HAMP_dom"/>
</dbReference>
<keyword evidence="7 14" id="KW-0812">Transmembrane</keyword>
<dbReference type="Pfam" id="PF00672">
    <property type="entry name" value="HAMP"/>
    <property type="match status" value="1"/>
</dbReference>
<keyword evidence="10 14" id="KW-0067">ATP-binding</keyword>